<comment type="similarity">
    <text evidence="1 7">Belongs to the NMD3 family.</text>
</comment>
<dbReference type="InterPro" id="IPR048899">
    <property type="entry name" value="NMD_SH3"/>
</dbReference>
<dbReference type="GO" id="GO:0005634">
    <property type="term" value="C:nucleus"/>
    <property type="evidence" value="ECO:0007669"/>
    <property type="project" value="UniProtKB-SubCell"/>
</dbReference>
<evidence type="ECO:0000259" key="10">
    <source>
        <dbReference type="Pfam" id="PF21193"/>
    </source>
</evidence>
<organism evidence="11">
    <name type="scientific">Theileria annulata</name>
    <dbReference type="NCBI Taxonomy" id="5874"/>
    <lineage>
        <taxon>Eukaryota</taxon>
        <taxon>Sar</taxon>
        <taxon>Alveolata</taxon>
        <taxon>Apicomplexa</taxon>
        <taxon>Aconoidasida</taxon>
        <taxon>Piroplasmida</taxon>
        <taxon>Theileriidae</taxon>
        <taxon>Theileria</taxon>
    </lineage>
</organism>
<keyword evidence="3 7" id="KW-0813">Transport</keyword>
<keyword evidence="5 7" id="KW-0653">Protein transport</keyword>
<dbReference type="PANTHER" id="PTHR12746:SF2">
    <property type="entry name" value="60S RIBOSOMAL EXPORT PROTEIN NMD3"/>
    <property type="match status" value="1"/>
</dbReference>
<name>A0A3B0MG59_THEAN</name>
<accession>A0A3B0MG59</accession>
<dbReference type="EMBL" id="UIVS01000001">
    <property type="protein sequence ID" value="SVP90108.1"/>
    <property type="molecule type" value="Genomic_DNA"/>
</dbReference>
<evidence type="ECO:0000313" key="11">
    <source>
        <dbReference type="EMBL" id="SVP88966.1"/>
    </source>
</evidence>
<evidence type="ECO:0000256" key="6">
    <source>
        <dbReference type="ARBA" id="ARBA00023242"/>
    </source>
</evidence>
<dbReference type="EMBL" id="UIVT01000001">
    <property type="protein sequence ID" value="SVP88966.1"/>
    <property type="molecule type" value="Genomic_DNA"/>
</dbReference>
<dbReference type="PANTHER" id="PTHR12746">
    <property type="entry name" value="NONSENSE-MEDIATED MRNA DECAY PROTEIN 3"/>
    <property type="match status" value="1"/>
</dbReference>
<evidence type="ECO:0000256" key="4">
    <source>
        <dbReference type="ARBA" id="ARBA00022490"/>
    </source>
</evidence>
<dbReference type="Pfam" id="PF04981">
    <property type="entry name" value="NMD3"/>
    <property type="match status" value="1"/>
</dbReference>
<evidence type="ECO:0000256" key="5">
    <source>
        <dbReference type="ARBA" id="ARBA00022927"/>
    </source>
</evidence>
<dbReference type="GO" id="GO:0005737">
    <property type="term" value="C:cytoplasm"/>
    <property type="evidence" value="ECO:0007669"/>
    <property type="project" value="UniProtKB-SubCell"/>
</dbReference>
<dbReference type="InterPro" id="IPR048898">
    <property type="entry name" value="OB_NMD3"/>
</dbReference>
<evidence type="ECO:0000259" key="8">
    <source>
        <dbReference type="Pfam" id="PF04981"/>
    </source>
</evidence>
<protein>
    <recommendedName>
        <fullName evidence="2 7">60S ribosomal export protein NMD3</fullName>
    </recommendedName>
</protein>
<evidence type="ECO:0000256" key="1">
    <source>
        <dbReference type="ARBA" id="ARBA00009794"/>
    </source>
</evidence>
<reference evidence="11" key="1">
    <citation type="submission" date="2018-07" db="EMBL/GenBank/DDBJ databases">
        <authorList>
            <person name="Quirk P.G."/>
            <person name="Krulwich T.A."/>
        </authorList>
    </citation>
    <scope>NUCLEOTIDE SEQUENCE</scope>
    <source>
        <strain evidence="11">Anand</strain>
    </source>
</reference>
<dbReference type="GO" id="GO:0000055">
    <property type="term" value="P:ribosomal large subunit export from nucleus"/>
    <property type="evidence" value="ECO:0007669"/>
    <property type="project" value="TreeGrafter"/>
</dbReference>
<evidence type="ECO:0000256" key="7">
    <source>
        <dbReference type="RuleBase" id="RU364108"/>
    </source>
</evidence>
<dbReference type="VEuPathDB" id="PiroplasmaDB:TA05875"/>
<dbReference type="GO" id="GO:0015031">
    <property type="term" value="P:protein transport"/>
    <property type="evidence" value="ECO:0007669"/>
    <property type="project" value="UniProtKB-KW"/>
</dbReference>
<feature type="domain" description="60S ribosomal export protein NMD3 OB-fold" evidence="9">
    <location>
        <begin position="325"/>
        <end position="411"/>
    </location>
</feature>
<gene>
    <name evidence="11" type="ORF">TAT_000081800</name>
    <name evidence="12" type="ORF">TAV_000081200</name>
</gene>
<comment type="subcellular location">
    <subcellularLocation>
        <location evidence="7">Cytoplasm</location>
    </subcellularLocation>
    <subcellularLocation>
        <location evidence="7">Nucleus</location>
    </subcellularLocation>
</comment>
<keyword evidence="4 7" id="KW-0963">Cytoplasm</keyword>
<dbReference type="InterPro" id="IPR039768">
    <property type="entry name" value="Nmd3"/>
</dbReference>
<dbReference type="Pfam" id="PF21192">
    <property type="entry name" value="OB_NMD3"/>
    <property type="match status" value="1"/>
</dbReference>
<comment type="function">
    <text evidence="7">Acts as an adapter for the XPO1/CRM1-mediated export of the 60S ribosomal subunit.</text>
</comment>
<feature type="domain" description="60S ribosomal export protein NMD3 SH3" evidence="10">
    <location>
        <begin position="251"/>
        <end position="298"/>
    </location>
</feature>
<evidence type="ECO:0000313" key="12">
    <source>
        <dbReference type="EMBL" id="SVP90108.1"/>
    </source>
</evidence>
<evidence type="ECO:0000256" key="3">
    <source>
        <dbReference type="ARBA" id="ARBA00022448"/>
    </source>
</evidence>
<evidence type="ECO:0000256" key="2">
    <source>
        <dbReference type="ARBA" id="ARBA00017035"/>
    </source>
</evidence>
<sequence>MPDWLFSSPTKLDSIYPPMQCFLCGEFVSAPTSSRMCSTCLTKSVDLSENVSTHCTILQCTTCTRFYHDRWLNCELESKELLSICLKKIKGIDLMKIVDAHFKWTEPHSKKLKVNVTVQKEVENNCVVEQSLSIDFTIASAQCAACKQMYTPHTWKALVQIRQKTKDKKHILLLEQIILKHNAHENVLNILSRRNGFDLHFSSRNDAQKFADFVSDKIVSQIKNSKKLVTQDVNNNKYNYKYTLHVSLVPICTDDLVFLSPKVSSIYGGISPFLLCINLTSTISLMDPFTLRKLEVSSDKYWRNPFVSCKKWRFNLFLVFNKFNLCEFIVLNIEKDYTRKSKDQQYELVDVEIMPSNSSKIIYTKSHLGKILTVGGTYLGYDIKRINMNGLSEQETDISNRIPFDVILVRKAKKYSSKHNWVLKRMFRRKNNQKDKDNDMEEDIDEDELLDFKEEIVNRKEFQKDIDFYRNPRAKPHKEFDITPSSDMSDEFAMNNLTVQLKDLSIHDDEYF</sequence>
<dbReference type="AlphaFoldDB" id="A0A3B0MG59"/>
<dbReference type="Pfam" id="PF21193">
    <property type="entry name" value="NMD_SH3"/>
    <property type="match status" value="1"/>
</dbReference>
<evidence type="ECO:0000259" key="9">
    <source>
        <dbReference type="Pfam" id="PF21192"/>
    </source>
</evidence>
<dbReference type="InterPro" id="IPR007064">
    <property type="entry name" value="Nmd3_N"/>
</dbReference>
<dbReference type="GO" id="GO:0043023">
    <property type="term" value="F:ribosomal large subunit binding"/>
    <property type="evidence" value="ECO:0007669"/>
    <property type="project" value="InterPro"/>
</dbReference>
<proteinExistence type="inferred from homology"/>
<feature type="domain" description="Nmd3 N-terminal" evidence="8">
    <location>
        <begin position="21"/>
        <end position="248"/>
    </location>
</feature>
<keyword evidence="6 7" id="KW-0539">Nucleus</keyword>